<dbReference type="Gene3D" id="2.40.330.10">
    <property type="entry name" value="DNA-binding pseudobarrel domain"/>
    <property type="match status" value="3"/>
</dbReference>
<feature type="domain" description="TF-B3" evidence="7">
    <location>
        <begin position="163"/>
        <end position="260"/>
    </location>
</feature>
<keyword evidence="3" id="KW-0805">Transcription regulation</keyword>
<evidence type="ECO:0000256" key="3">
    <source>
        <dbReference type="ARBA" id="ARBA00023015"/>
    </source>
</evidence>
<dbReference type="SUPFAM" id="SSF101936">
    <property type="entry name" value="DNA-binding pseudobarrel domain"/>
    <property type="match status" value="3"/>
</dbReference>
<dbReference type="PANTHER" id="PTHR31674">
    <property type="entry name" value="B3 DOMAIN-CONTAINING PROTEIN REM-LIKE 3-RELATED"/>
    <property type="match status" value="1"/>
</dbReference>
<proteinExistence type="predicted"/>
<dbReference type="CDD" id="cd10017">
    <property type="entry name" value="B3_DNA"/>
    <property type="match status" value="3"/>
</dbReference>
<evidence type="ECO:0000256" key="6">
    <source>
        <dbReference type="ARBA" id="ARBA00023242"/>
    </source>
</evidence>
<dbReference type="Proteomes" id="UP001159364">
    <property type="component" value="Linkage Group LG07"/>
</dbReference>
<dbReference type="SMART" id="SM01019">
    <property type="entry name" value="B3"/>
    <property type="match status" value="3"/>
</dbReference>
<keyword evidence="5" id="KW-0804">Transcription</keyword>
<evidence type="ECO:0000256" key="4">
    <source>
        <dbReference type="ARBA" id="ARBA00023125"/>
    </source>
</evidence>
<sequence>MVPTKAHFFQPLLPGFEHTFLIPVSFLMHLNGQDCDRATLRGRLGKLWPVRLNGRRFEDGWLKFVQDHDLHVGDFLVFGHEGDMVFDVMVFDPSACQKEYRIVVKEEQEGEFQEGCEDIAAKEIVVPEELASDEIDTRESTEATQLDVCKQGSAGPSLQKDLSLAAILTRHILSSSIMEIPEEFSRLNNLTGRNCEIIVRDQQGRSWPAVLGHRKSSCGVYIKCSWRAFCATNRIMEGNTITFDLTDKGSTLMLQMVGLTKQPEAKEHLMHCDTKPSSSSIIHPHVSITICEYSLKKGLTIPRKFASTNGLTSASCEMTLLDETEREWPASLGIRKSGGRVWIGKGWTTFARSNQMRAGDVFVLELIKGGKKPVMKFYGQLQQT</sequence>
<feature type="domain" description="TF-B3" evidence="7">
    <location>
        <begin position="5"/>
        <end position="94"/>
    </location>
</feature>
<dbReference type="GO" id="GO:0003677">
    <property type="term" value="F:DNA binding"/>
    <property type="evidence" value="ECO:0007669"/>
    <property type="project" value="UniProtKB-KW"/>
</dbReference>
<keyword evidence="4" id="KW-0238">DNA-binding</keyword>
<feature type="domain" description="TF-B3" evidence="7">
    <location>
        <begin position="299"/>
        <end position="380"/>
    </location>
</feature>
<dbReference type="AlphaFoldDB" id="A0AAV8SXG2"/>
<organism evidence="8 9">
    <name type="scientific">Erythroxylum novogranatense</name>
    <dbReference type="NCBI Taxonomy" id="1862640"/>
    <lineage>
        <taxon>Eukaryota</taxon>
        <taxon>Viridiplantae</taxon>
        <taxon>Streptophyta</taxon>
        <taxon>Embryophyta</taxon>
        <taxon>Tracheophyta</taxon>
        <taxon>Spermatophyta</taxon>
        <taxon>Magnoliopsida</taxon>
        <taxon>eudicotyledons</taxon>
        <taxon>Gunneridae</taxon>
        <taxon>Pentapetalae</taxon>
        <taxon>rosids</taxon>
        <taxon>fabids</taxon>
        <taxon>Malpighiales</taxon>
        <taxon>Erythroxylaceae</taxon>
        <taxon>Erythroxylum</taxon>
    </lineage>
</organism>
<dbReference type="GO" id="GO:0005634">
    <property type="term" value="C:nucleus"/>
    <property type="evidence" value="ECO:0007669"/>
    <property type="project" value="UniProtKB-SubCell"/>
</dbReference>
<comment type="subcellular location">
    <subcellularLocation>
        <location evidence="1">Nucleus</location>
    </subcellularLocation>
</comment>
<evidence type="ECO:0000313" key="8">
    <source>
        <dbReference type="EMBL" id="KAJ8758700.1"/>
    </source>
</evidence>
<protein>
    <recommendedName>
        <fullName evidence="7">TF-B3 domain-containing protein</fullName>
    </recommendedName>
</protein>
<gene>
    <name evidence="8" type="ORF">K2173_000421</name>
</gene>
<dbReference type="Pfam" id="PF02362">
    <property type="entry name" value="B3"/>
    <property type="match status" value="3"/>
</dbReference>
<accession>A0AAV8SXG2</accession>
<dbReference type="EMBL" id="JAIWQS010000007">
    <property type="protein sequence ID" value="KAJ8758700.1"/>
    <property type="molecule type" value="Genomic_DNA"/>
</dbReference>
<dbReference type="PROSITE" id="PS50863">
    <property type="entry name" value="B3"/>
    <property type="match status" value="3"/>
</dbReference>
<evidence type="ECO:0000256" key="1">
    <source>
        <dbReference type="ARBA" id="ARBA00004123"/>
    </source>
</evidence>
<dbReference type="InterPro" id="IPR015300">
    <property type="entry name" value="DNA-bd_pseudobarrel_sf"/>
</dbReference>
<reference evidence="8 9" key="1">
    <citation type="submission" date="2021-09" db="EMBL/GenBank/DDBJ databases">
        <title>Genomic insights and catalytic innovation underlie evolution of tropane alkaloids biosynthesis.</title>
        <authorList>
            <person name="Wang Y.-J."/>
            <person name="Tian T."/>
            <person name="Huang J.-P."/>
            <person name="Huang S.-X."/>
        </authorList>
    </citation>
    <scope>NUCLEOTIDE SEQUENCE [LARGE SCALE GENOMIC DNA]</scope>
    <source>
        <strain evidence="8">KIB-2018</strain>
        <tissue evidence="8">Leaf</tissue>
    </source>
</reference>
<dbReference type="InterPro" id="IPR039218">
    <property type="entry name" value="REM_fam"/>
</dbReference>
<keyword evidence="6" id="KW-0539">Nucleus</keyword>
<keyword evidence="9" id="KW-1185">Reference proteome</keyword>
<name>A0AAV8SXG2_9ROSI</name>
<keyword evidence="2" id="KW-0677">Repeat</keyword>
<comment type="caution">
    <text evidence="8">The sequence shown here is derived from an EMBL/GenBank/DDBJ whole genome shotgun (WGS) entry which is preliminary data.</text>
</comment>
<dbReference type="InterPro" id="IPR003340">
    <property type="entry name" value="B3_DNA-bd"/>
</dbReference>
<dbReference type="PANTHER" id="PTHR31674:SF62">
    <property type="entry name" value="B3 DOMAIN-CONTAINING PROTEIN REM14-RELATED"/>
    <property type="match status" value="1"/>
</dbReference>
<evidence type="ECO:0000313" key="9">
    <source>
        <dbReference type="Proteomes" id="UP001159364"/>
    </source>
</evidence>
<evidence type="ECO:0000259" key="7">
    <source>
        <dbReference type="PROSITE" id="PS50863"/>
    </source>
</evidence>
<evidence type="ECO:0000256" key="5">
    <source>
        <dbReference type="ARBA" id="ARBA00023163"/>
    </source>
</evidence>
<evidence type="ECO:0000256" key="2">
    <source>
        <dbReference type="ARBA" id="ARBA00022737"/>
    </source>
</evidence>